<dbReference type="EnsemblMetazoa" id="XM_014397919.2">
    <property type="protein sequence ID" value="XP_014253405.1"/>
    <property type="gene ID" value="LOC106668804"/>
</dbReference>
<keyword evidence="2" id="KW-0344">Guanine-nucleotide releasing factor</keyword>
<reference evidence="7" key="1">
    <citation type="submission" date="2022-01" db="UniProtKB">
        <authorList>
            <consortium name="EnsemblMetazoa"/>
        </authorList>
    </citation>
    <scope>IDENTIFICATION</scope>
</reference>
<dbReference type="SMART" id="SM00252">
    <property type="entry name" value="SH2"/>
    <property type="match status" value="1"/>
</dbReference>
<dbReference type="InterPro" id="IPR023578">
    <property type="entry name" value="Ras_GEF_dom_sf"/>
</dbReference>
<dbReference type="FunFam" id="1.10.840.10:FF:000015">
    <property type="entry name" value="Uncharacterized protein, isoform A"/>
    <property type="match status" value="1"/>
</dbReference>
<organism evidence="7 8">
    <name type="scientific">Cimex lectularius</name>
    <name type="common">Bed bug</name>
    <name type="synonym">Acanthia lectularia</name>
    <dbReference type="NCBI Taxonomy" id="79782"/>
    <lineage>
        <taxon>Eukaryota</taxon>
        <taxon>Metazoa</taxon>
        <taxon>Ecdysozoa</taxon>
        <taxon>Arthropoda</taxon>
        <taxon>Hexapoda</taxon>
        <taxon>Insecta</taxon>
        <taxon>Pterygota</taxon>
        <taxon>Neoptera</taxon>
        <taxon>Paraneoptera</taxon>
        <taxon>Hemiptera</taxon>
        <taxon>Heteroptera</taxon>
        <taxon>Panheteroptera</taxon>
        <taxon>Cimicomorpha</taxon>
        <taxon>Cimicidae</taxon>
        <taxon>Cimex</taxon>
    </lineage>
</organism>
<evidence type="ECO:0000259" key="5">
    <source>
        <dbReference type="PROSITE" id="PS50001"/>
    </source>
</evidence>
<dbReference type="SUPFAM" id="SSF48366">
    <property type="entry name" value="Ras GEF"/>
    <property type="match status" value="1"/>
</dbReference>
<dbReference type="GO" id="GO:0007264">
    <property type="term" value="P:small GTPase-mediated signal transduction"/>
    <property type="evidence" value="ECO:0007669"/>
    <property type="project" value="InterPro"/>
</dbReference>
<dbReference type="PROSITE" id="PS50001">
    <property type="entry name" value="SH2"/>
    <property type="match status" value="1"/>
</dbReference>
<dbReference type="GeneID" id="106668804"/>
<dbReference type="InterPro" id="IPR001895">
    <property type="entry name" value="RASGEF_cat_dom"/>
</dbReference>
<dbReference type="Pfam" id="PF00017">
    <property type="entry name" value="SH2"/>
    <property type="match status" value="1"/>
</dbReference>
<evidence type="ECO:0000313" key="7">
    <source>
        <dbReference type="EnsemblMetazoa" id="XP_014253405.1"/>
    </source>
</evidence>
<protein>
    <recommendedName>
        <fullName evidence="9">SH2 domain-containing protein 3C</fullName>
    </recommendedName>
</protein>
<evidence type="ECO:0008006" key="9">
    <source>
        <dbReference type="Google" id="ProtNLM"/>
    </source>
</evidence>
<evidence type="ECO:0000256" key="4">
    <source>
        <dbReference type="SAM" id="MobiDB-lite"/>
    </source>
</evidence>
<dbReference type="InterPro" id="IPR036860">
    <property type="entry name" value="SH2_dom_sf"/>
</dbReference>
<dbReference type="InterPro" id="IPR036964">
    <property type="entry name" value="RASGEF_cat_dom_sf"/>
</dbReference>
<dbReference type="Gene3D" id="1.10.840.10">
    <property type="entry name" value="Ras guanine-nucleotide exchange factors catalytic domain"/>
    <property type="match status" value="1"/>
</dbReference>
<dbReference type="RefSeq" id="XP_014253405.1">
    <property type="nucleotide sequence ID" value="XM_014397919.2"/>
</dbReference>
<proteinExistence type="predicted"/>
<dbReference type="CDD" id="cd10337">
    <property type="entry name" value="SH2_BCAR3"/>
    <property type="match status" value="1"/>
</dbReference>
<sequence length="723" mass="80328">MESVVDPLEDGPGLKKALEWELSLETRDLRSHAWYHGAIPRLRAEEILRHNGEFLVRDCTSQPGNYVLTCRSGSVPLHFVINKVVIQPDTVYERVQYQFEDEPFDTVSDLITYYVGSGKPITTASRARIQHPCNRLYPLTFYAAKYGLQSQATSPHSRSSPVPSPTRGRWDIPPRVPNKKTTRSLSLAPENGRNVLSMAKVESNSADGVIQDQMTRSVGCEMVVSKFSTHSLPRGSCNIKKNTLPRKLTRVTSDPTLSPTSERRPLPELPPPKPTNRPSLAELDVTDCPNYTMTCQGFPRVISYHASGSDSGNGSGDSVQSSAAGDISDSAVQCTVLTMRPGGVIVKNPRYQSSLTSSFSSTTLKACDYDSGLEDSIPPTIDFEIPSCFVLDNFHSLLLPVMENKPLDATALKAVRVLLQDNGSRIIANHLTKVDLELIINKNNIWGDLIGFSSGLELCSLPFGRQMRKDLIERTMCLKLLVAVTILTCNADSERAETLNKWIEVAIDTKTALGNLFGFNAIMMGLCMPQIQDLAVTWHILRQKYTDAAFNFEAKLRPTLKSMNECTNPQAPNTTIPHLLPFISLMERSIEDTIHSKTSTVVEHVCIAQWESSSPDLGLKTLALHMEEGRKMVRSLPSFRRNSEIFLSDSRVVELLVDMFRTEFQLKFLWGSRGSTVEPQERYAKFDQILTAMCDMYEPRAKSPPPPAPLSPTSYNPAIGTSV</sequence>
<dbReference type="AlphaFoldDB" id="A0A8I6RW24"/>
<dbReference type="GO" id="GO:0005085">
    <property type="term" value="F:guanyl-nucleotide exchange factor activity"/>
    <property type="evidence" value="ECO:0007669"/>
    <property type="project" value="UniProtKB-KW"/>
</dbReference>
<feature type="region of interest" description="Disordered" evidence="4">
    <location>
        <begin position="698"/>
        <end position="723"/>
    </location>
</feature>
<feature type="region of interest" description="Disordered" evidence="4">
    <location>
        <begin position="243"/>
        <end position="282"/>
    </location>
</feature>
<keyword evidence="8" id="KW-1185">Reference proteome</keyword>
<dbReference type="InterPro" id="IPR000980">
    <property type="entry name" value="SH2"/>
</dbReference>
<dbReference type="OrthoDB" id="2412973at2759"/>
<dbReference type="PROSITE" id="PS50009">
    <property type="entry name" value="RASGEF_CAT"/>
    <property type="match status" value="1"/>
</dbReference>
<evidence type="ECO:0000313" key="8">
    <source>
        <dbReference type="Proteomes" id="UP000494040"/>
    </source>
</evidence>
<name>A0A8I6RW24_CIMLE</name>
<keyword evidence="1 3" id="KW-0727">SH2 domain</keyword>
<evidence type="ECO:0000259" key="6">
    <source>
        <dbReference type="PROSITE" id="PS50009"/>
    </source>
</evidence>
<dbReference type="SUPFAM" id="SSF55550">
    <property type="entry name" value="SH2 domain"/>
    <property type="match status" value="1"/>
</dbReference>
<dbReference type="PRINTS" id="PR00401">
    <property type="entry name" value="SH2DOMAIN"/>
</dbReference>
<feature type="domain" description="SH2" evidence="5">
    <location>
        <begin position="34"/>
        <end position="133"/>
    </location>
</feature>
<dbReference type="Gene3D" id="3.30.505.10">
    <property type="entry name" value="SH2 domain"/>
    <property type="match status" value="1"/>
</dbReference>
<dbReference type="SMART" id="SM00147">
    <property type="entry name" value="RasGEF"/>
    <property type="match status" value="1"/>
</dbReference>
<evidence type="ECO:0000256" key="2">
    <source>
        <dbReference type="PROSITE-ProRule" id="PRU00168"/>
    </source>
</evidence>
<dbReference type="PANTHER" id="PTHR14247">
    <property type="entry name" value="BREAST CANCER ANTI-ESTROGEN RESISTANCE PROTEIN 3 HOMOLOG-LIKE PROTEIN"/>
    <property type="match status" value="1"/>
</dbReference>
<evidence type="ECO:0000256" key="3">
    <source>
        <dbReference type="PROSITE-ProRule" id="PRU00191"/>
    </source>
</evidence>
<dbReference type="InterPro" id="IPR044102">
    <property type="entry name" value="SH2_SHEP1/BCAR3/NSP1"/>
</dbReference>
<dbReference type="PANTHER" id="PTHR14247:SF8">
    <property type="entry name" value="RAS-GEF DOMAIN-CONTAINING PROTEIN"/>
    <property type="match status" value="1"/>
</dbReference>
<feature type="region of interest" description="Disordered" evidence="4">
    <location>
        <begin position="152"/>
        <end position="184"/>
    </location>
</feature>
<dbReference type="FunFam" id="3.30.505.10:FF:000013">
    <property type="entry name" value="SH2 domain-containing protein 3C isoform X1"/>
    <property type="match status" value="1"/>
</dbReference>
<feature type="domain" description="Ras-GEF" evidence="6">
    <location>
        <begin position="423"/>
        <end position="680"/>
    </location>
</feature>
<dbReference type="Proteomes" id="UP000494040">
    <property type="component" value="Unassembled WGS sequence"/>
</dbReference>
<dbReference type="KEGG" id="clec:106668804"/>
<evidence type="ECO:0000256" key="1">
    <source>
        <dbReference type="ARBA" id="ARBA00022999"/>
    </source>
</evidence>
<dbReference type="GO" id="GO:0001784">
    <property type="term" value="F:phosphotyrosine residue binding"/>
    <property type="evidence" value="ECO:0007669"/>
    <property type="project" value="InterPro"/>
</dbReference>
<dbReference type="Pfam" id="PF00617">
    <property type="entry name" value="RasGEF"/>
    <property type="match status" value="1"/>
</dbReference>
<dbReference type="InterPro" id="IPR051853">
    <property type="entry name" value="SH2-Ras-GEF_adapter"/>
</dbReference>
<accession>A0A8I6RW24</accession>